<feature type="transmembrane region" description="Helical" evidence="8">
    <location>
        <begin position="20"/>
        <end position="41"/>
    </location>
</feature>
<dbReference type="AlphaFoldDB" id="A0A5C3QIW1"/>
<evidence type="ECO:0000256" key="9">
    <source>
        <dbReference type="SAM" id="MobiDB-lite"/>
    </source>
</evidence>
<dbReference type="Proteomes" id="UP000305067">
    <property type="component" value="Unassembled WGS sequence"/>
</dbReference>
<sequence>MSTFSQCAGSNDTSTPDMGLRIASIFIAFIASFFGAGFPVFARSSSWIKMPGYVYDFAKYFGSGVIISTALVHLLADGVEGLSSECLSDAWSGYPWAITICMASVFMIFVMELVAMRWGMSKLKKLGIYPDLVHSHGLRAHPTHGPFSDLAAVSDKPDDAAGESNARDPESQTTPPAAHHDQRVQQLIGVAVLEFGLIFHSVFVGLTLAVTDNFTVLLVVIIFHQIFEGLGLGARLSTLQLSDNYKTIPLTGAVLYALSIAIGIAAGLGVRETYNPESATASIVSGVVNSFSAGVLLYTGLVELLAQEFLFDQEMSRASNGKLAYALVCVLLGAALMSLVGNWA</sequence>
<evidence type="ECO:0000313" key="10">
    <source>
        <dbReference type="EMBL" id="TFL01090.1"/>
    </source>
</evidence>
<feature type="transmembrane region" description="Helical" evidence="8">
    <location>
        <begin position="248"/>
        <end position="270"/>
    </location>
</feature>
<dbReference type="InterPro" id="IPR004698">
    <property type="entry name" value="Zn/Fe_permease_fun/pln"/>
</dbReference>
<dbReference type="OrthoDB" id="448280at2759"/>
<dbReference type="GO" id="GO:0005385">
    <property type="term" value="F:zinc ion transmembrane transporter activity"/>
    <property type="evidence" value="ECO:0007669"/>
    <property type="project" value="InterPro"/>
</dbReference>
<keyword evidence="11" id="KW-1185">Reference proteome</keyword>
<evidence type="ECO:0000256" key="8">
    <source>
        <dbReference type="RuleBase" id="RU362088"/>
    </source>
</evidence>
<organism evidence="10 11">
    <name type="scientific">Pterulicium gracile</name>
    <dbReference type="NCBI Taxonomy" id="1884261"/>
    <lineage>
        <taxon>Eukaryota</taxon>
        <taxon>Fungi</taxon>
        <taxon>Dikarya</taxon>
        <taxon>Basidiomycota</taxon>
        <taxon>Agaricomycotina</taxon>
        <taxon>Agaricomycetes</taxon>
        <taxon>Agaricomycetidae</taxon>
        <taxon>Agaricales</taxon>
        <taxon>Pleurotineae</taxon>
        <taxon>Pterulaceae</taxon>
        <taxon>Pterulicium</taxon>
    </lineage>
</organism>
<accession>A0A5C3QIW1</accession>
<keyword evidence="6 8" id="KW-0406">Ion transport</keyword>
<evidence type="ECO:0000313" key="11">
    <source>
        <dbReference type="Proteomes" id="UP000305067"/>
    </source>
</evidence>
<proteinExistence type="inferred from homology"/>
<evidence type="ECO:0000256" key="3">
    <source>
        <dbReference type="ARBA" id="ARBA00022448"/>
    </source>
</evidence>
<dbReference type="GO" id="GO:0005886">
    <property type="term" value="C:plasma membrane"/>
    <property type="evidence" value="ECO:0007669"/>
    <property type="project" value="TreeGrafter"/>
</dbReference>
<reference evidence="10 11" key="1">
    <citation type="journal article" date="2019" name="Nat. Ecol. Evol.">
        <title>Megaphylogeny resolves global patterns of mushroom evolution.</title>
        <authorList>
            <person name="Varga T."/>
            <person name="Krizsan K."/>
            <person name="Foldi C."/>
            <person name="Dima B."/>
            <person name="Sanchez-Garcia M."/>
            <person name="Sanchez-Ramirez S."/>
            <person name="Szollosi G.J."/>
            <person name="Szarkandi J.G."/>
            <person name="Papp V."/>
            <person name="Albert L."/>
            <person name="Andreopoulos W."/>
            <person name="Angelini C."/>
            <person name="Antonin V."/>
            <person name="Barry K.W."/>
            <person name="Bougher N.L."/>
            <person name="Buchanan P."/>
            <person name="Buyck B."/>
            <person name="Bense V."/>
            <person name="Catcheside P."/>
            <person name="Chovatia M."/>
            <person name="Cooper J."/>
            <person name="Damon W."/>
            <person name="Desjardin D."/>
            <person name="Finy P."/>
            <person name="Geml J."/>
            <person name="Haridas S."/>
            <person name="Hughes K."/>
            <person name="Justo A."/>
            <person name="Karasinski D."/>
            <person name="Kautmanova I."/>
            <person name="Kiss B."/>
            <person name="Kocsube S."/>
            <person name="Kotiranta H."/>
            <person name="LaButti K.M."/>
            <person name="Lechner B.E."/>
            <person name="Liimatainen K."/>
            <person name="Lipzen A."/>
            <person name="Lukacs Z."/>
            <person name="Mihaltcheva S."/>
            <person name="Morgado L.N."/>
            <person name="Niskanen T."/>
            <person name="Noordeloos M.E."/>
            <person name="Ohm R.A."/>
            <person name="Ortiz-Santana B."/>
            <person name="Ovrebo C."/>
            <person name="Racz N."/>
            <person name="Riley R."/>
            <person name="Savchenko A."/>
            <person name="Shiryaev A."/>
            <person name="Soop K."/>
            <person name="Spirin V."/>
            <person name="Szebenyi C."/>
            <person name="Tomsovsky M."/>
            <person name="Tulloss R.E."/>
            <person name="Uehling J."/>
            <person name="Grigoriev I.V."/>
            <person name="Vagvolgyi C."/>
            <person name="Papp T."/>
            <person name="Martin F.M."/>
            <person name="Miettinen O."/>
            <person name="Hibbett D.S."/>
            <person name="Nagy L.G."/>
        </authorList>
    </citation>
    <scope>NUCLEOTIDE SEQUENCE [LARGE SCALE GENOMIC DNA]</scope>
    <source>
        <strain evidence="10 11">CBS 309.79</strain>
    </source>
</reference>
<feature type="transmembrane region" description="Helical" evidence="8">
    <location>
        <begin position="187"/>
        <end position="210"/>
    </location>
</feature>
<keyword evidence="4 8" id="KW-0812">Transmembrane</keyword>
<protein>
    <submittedName>
        <fullName evidence="10">ZIP-like iron-zinc transporter</fullName>
    </submittedName>
</protein>
<feature type="transmembrane region" description="Helical" evidence="8">
    <location>
        <begin position="96"/>
        <end position="115"/>
    </location>
</feature>
<dbReference type="EMBL" id="ML178826">
    <property type="protein sequence ID" value="TFL01090.1"/>
    <property type="molecule type" value="Genomic_DNA"/>
</dbReference>
<keyword evidence="3 8" id="KW-0813">Transport</keyword>
<evidence type="ECO:0000256" key="7">
    <source>
        <dbReference type="ARBA" id="ARBA00023136"/>
    </source>
</evidence>
<name>A0A5C3QIW1_9AGAR</name>
<evidence type="ECO:0000256" key="6">
    <source>
        <dbReference type="ARBA" id="ARBA00023065"/>
    </source>
</evidence>
<feature type="region of interest" description="Disordered" evidence="9">
    <location>
        <begin position="154"/>
        <end position="180"/>
    </location>
</feature>
<feature type="transmembrane region" description="Helical" evidence="8">
    <location>
        <begin position="323"/>
        <end position="343"/>
    </location>
</feature>
<comment type="subcellular location">
    <subcellularLocation>
        <location evidence="1 8">Membrane</location>
        <topology evidence="1 8">Multi-pass membrane protein</topology>
    </subcellularLocation>
</comment>
<evidence type="ECO:0000256" key="1">
    <source>
        <dbReference type="ARBA" id="ARBA00004141"/>
    </source>
</evidence>
<feature type="transmembrane region" description="Helical" evidence="8">
    <location>
        <begin position="290"/>
        <end position="311"/>
    </location>
</feature>
<evidence type="ECO:0000256" key="4">
    <source>
        <dbReference type="ARBA" id="ARBA00022692"/>
    </source>
</evidence>
<dbReference type="STRING" id="1884261.A0A5C3QIW1"/>
<feature type="compositionally biased region" description="Basic and acidic residues" evidence="9">
    <location>
        <begin position="155"/>
        <end position="170"/>
    </location>
</feature>
<dbReference type="PANTHER" id="PTHR11040:SF32">
    <property type="entry name" value="ZINC-REGULATED TRANSPORTER 1"/>
    <property type="match status" value="1"/>
</dbReference>
<dbReference type="PANTHER" id="PTHR11040">
    <property type="entry name" value="ZINC/IRON TRANSPORTER"/>
    <property type="match status" value="1"/>
</dbReference>
<evidence type="ECO:0000256" key="2">
    <source>
        <dbReference type="ARBA" id="ARBA00006939"/>
    </source>
</evidence>
<keyword evidence="5 8" id="KW-1133">Transmembrane helix</keyword>
<comment type="similarity">
    <text evidence="2 8">Belongs to the ZIP transporter (TC 2.A.5) family.</text>
</comment>
<feature type="transmembrane region" description="Helical" evidence="8">
    <location>
        <begin position="216"/>
        <end position="236"/>
    </location>
</feature>
<dbReference type="Pfam" id="PF02535">
    <property type="entry name" value="Zip"/>
    <property type="match status" value="1"/>
</dbReference>
<dbReference type="NCBIfam" id="TIGR00820">
    <property type="entry name" value="zip"/>
    <property type="match status" value="1"/>
</dbReference>
<gene>
    <name evidence="10" type="ORF">BDV98DRAFT_650186</name>
</gene>
<feature type="transmembrane region" description="Helical" evidence="8">
    <location>
        <begin position="53"/>
        <end position="76"/>
    </location>
</feature>
<keyword evidence="7 8" id="KW-0472">Membrane</keyword>
<dbReference type="InterPro" id="IPR003689">
    <property type="entry name" value="ZIP"/>
</dbReference>
<evidence type="ECO:0000256" key="5">
    <source>
        <dbReference type="ARBA" id="ARBA00022989"/>
    </source>
</evidence>